<protein>
    <recommendedName>
        <fullName evidence="2">Flagellar hook-length control protein-like C-terminal domain-containing protein</fullName>
    </recommendedName>
</protein>
<dbReference type="CDD" id="cd17470">
    <property type="entry name" value="T3SS_Flik_C"/>
    <property type="match status" value="1"/>
</dbReference>
<dbReference type="PANTHER" id="PTHR37533:SF2">
    <property type="entry name" value="FLAGELLAR HOOK-LENGTH CONTROL PROTEIN"/>
    <property type="match status" value="1"/>
</dbReference>
<evidence type="ECO:0000259" key="2">
    <source>
        <dbReference type="Pfam" id="PF02120"/>
    </source>
</evidence>
<organism evidence="3">
    <name type="scientific">hydrothermal vent metagenome</name>
    <dbReference type="NCBI Taxonomy" id="652676"/>
    <lineage>
        <taxon>unclassified sequences</taxon>
        <taxon>metagenomes</taxon>
        <taxon>ecological metagenomes</taxon>
    </lineage>
</organism>
<name>A0A3B0QY43_9ZZZZ</name>
<feature type="region of interest" description="Disordered" evidence="1">
    <location>
        <begin position="280"/>
        <end position="366"/>
    </location>
</feature>
<feature type="compositionally biased region" description="Basic and acidic residues" evidence="1">
    <location>
        <begin position="320"/>
        <end position="339"/>
    </location>
</feature>
<dbReference type="AlphaFoldDB" id="A0A3B0QY43"/>
<evidence type="ECO:0000313" key="3">
    <source>
        <dbReference type="EMBL" id="VAV85212.1"/>
    </source>
</evidence>
<gene>
    <name evidence="3" type="ORF">MNBD_DELTA01-1723</name>
</gene>
<accession>A0A3B0QY43</accession>
<feature type="region of interest" description="Disordered" evidence="1">
    <location>
        <begin position="391"/>
        <end position="412"/>
    </location>
</feature>
<feature type="domain" description="Flagellar hook-length control protein-like C-terminal" evidence="2">
    <location>
        <begin position="473"/>
        <end position="547"/>
    </location>
</feature>
<dbReference type="InterPro" id="IPR021136">
    <property type="entry name" value="Flagellar_hook_control-like_C"/>
</dbReference>
<feature type="compositionally biased region" description="Low complexity" evidence="1">
    <location>
        <begin position="78"/>
        <end position="93"/>
    </location>
</feature>
<dbReference type="Pfam" id="PF02120">
    <property type="entry name" value="Flg_hook"/>
    <property type="match status" value="1"/>
</dbReference>
<dbReference type="Gene3D" id="3.30.750.140">
    <property type="match status" value="1"/>
</dbReference>
<feature type="compositionally biased region" description="Basic and acidic residues" evidence="1">
    <location>
        <begin position="94"/>
        <end position="124"/>
    </location>
</feature>
<feature type="compositionally biased region" description="Low complexity" evidence="1">
    <location>
        <begin position="36"/>
        <end position="47"/>
    </location>
</feature>
<feature type="region of interest" description="Disordered" evidence="1">
    <location>
        <begin position="60"/>
        <end position="218"/>
    </location>
</feature>
<dbReference type="InterPro" id="IPR052563">
    <property type="entry name" value="FliK"/>
</dbReference>
<reference evidence="3" key="1">
    <citation type="submission" date="2018-06" db="EMBL/GenBank/DDBJ databases">
        <authorList>
            <person name="Zhirakovskaya E."/>
        </authorList>
    </citation>
    <scope>NUCLEOTIDE SEQUENCE</scope>
</reference>
<evidence type="ECO:0000256" key="1">
    <source>
        <dbReference type="SAM" id="MobiDB-lite"/>
    </source>
</evidence>
<sequence>MSNIFTTNSQAERYLGLQQRAAVRSDDLGAGRAERSAGAGAGSSNAEFLKARADARVLERARDNDAARSSAIENSPQAASERPANASAAASERPTYDRSDIGAETSRAADEQNRLDSIEDDRVVGEGSLSRSSGTHHNEKAVALSGNDHSGENSPAAAKTTQPGGSEVGPLSAYQNQNGTGKKADVSPGKVAGAYETVANSGSEDAAASSDTETGELPKLVNAMAGAYISESSEEGEQAAFDGQAVVAGEELAGILELEGEASDPDGVNIEILENAGQIVDSENSEIAGGEGKGGQAAGKDAGATAAASAATLKTAYVEAHTEEKGVEKEDGEDGKNGKDQVTQKTSDSSPKKTAPQRIVPPGGEQLNMSTEELALDLSEAVDSAELVEAVTGKEQQGGQPGFTKDNGAGGSKLDTAAMKNDGKAEGMVQVKNANTGVEAAKKATAAPKTLSNFGKLQEGVFNAVDRGIRLSLASGGQDAKLTLRPESLGELRIKLSIGENGQVQSKIMVDNATVKSILDNDAARLKGMFSEQGLDLESFSVEVGGGWSGQSAKGGGSGFDLNGRGAQRAYSDGGGAQELDISVMAESAYGSVGGGGLDLFA</sequence>
<dbReference type="EMBL" id="UOEA01000083">
    <property type="protein sequence ID" value="VAV85212.1"/>
    <property type="molecule type" value="Genomic_DNA"/>
</dbReference>
<dbReference type="PANTHER" id="PTHR37533">
    <property type="entry name" value="FLAGELLAR HOOK-LENGTH CONTROL PROTEIN"/>
    <property type="match status" value="1"/>
</dbReference>
<feature type="region of interest" description="Disordered" evidence="1">
    <location>
        <begin position="27"/>
        <end position="47"/>
    </location>
</feature>
<proteinExistence type="predicted"/>
<dbReference type="InterPro" id="IPR038610">
    <property type="entry name" value="FliK-like_C_sf"/>
</dbReference>
<feature type="compositionally biased region" description="Low complexity" evidence="1">
    <location>
        <begin position="298"/>
        <end position="316"/>
    </location>
</feature>